<dbReference type="Gene3D" id="3.10.620.30">
    <property type="match status" value="1"/>
</dbReference>
<evidence type="ECO:0000313" key="2">
    <source>
        <dbReference type="EMBL" id="MBB3972433.1"/>
    </source>
</evidence>
<dbReference type="Proteomes" id="UP000528964">
    <property type="component" value="Unassembled WGS sequence"/>
</dbReference>
<dbReference type="PANTHER" id="PTHR33490">
    <property type="entry name" value="BLR5614 PROTEIN-RELATED"/>
    <property type="match status" value="1"/>
</dbReference>
<name>A0A7W6D3E0_9HYPH</name>
<dbReference type="InterPro" id="IPR038765">
    <property type="entry name" value="Papain-like_cys_pep_sf"/>
</dbReference>
<proteinExistence type="predicted"/>
<dbReference type="RefSeq" id="WP_183394208.1">
    <property type="nucleotide sequence ID" value="NZ_JACIDR010000001.1"/>
</dbReference>
<dbReference type="Pfam" id="PF08379">
    <property type="entry name" value="Bact_transglu_N"/>
    <property type="match status" value="1"/>
</dbReference>
<dbReference type="InterPro" id="IPR002931">
    <property type="entry name" value="Transglutaminase-like"/>
</dbReference>
<reference evidence="2 3" key="1">
    <citation type="submission" date="2020-08" db="EMBL/GenBank/DDBJ databases">
        <title>Genomic Encyclopedia of Type Strains, Phase IV (KMG-IV): sequencing the most valuable type-strain genomes for metagenomic binning, comparative biology and taxonomic classification.</title>
        <authorList>
            <person name="Goeker M."/>
        </authorList>
    </citation>
    <scope>NUCLEOTIDE SEQUENCE [LARGE SCALE GENOMIC DNA]</scope>
    <source>
        <strain evidence="2 3">DSM 25481</strain>
    </source>
</reference>
<organism evidence="2 3">
    <name type="scientific">Hansschlegelia beijingensis</name>
    <dbReference type="NCBI Taxonomy" id="1133344"/>
    <lineage>
        <taxon>Bacteria</taxon>
        <taxon>Pseudomonadati</taxon>
        <taxon>Pseudomonadota</taxon>
        <taxon>Alphaproteobacteria</taxon>
        <taxon>Hyphomicrobiales</taxon>
        <taxon>Methylopilaceae</taxon>
        <taxon>Hansschlegelia</taxon>
    </lineage>
</organism>
<feature type="domain" description="Transglutaminase-like" evidence="1">
    <location>
        <begin position="160"/>
        <end position="224"/>
    </location>
</feature>
<dbReference type="AlphaFoldDB" id="A0A7W6D3E0"/>
<dbReference type="EMBL" id="JACIDR010000001">
    <property type="protein sequence ID" value="MBB3972433.1"/>
    <property type="molecule type" value="Genomic_DNA"/>
</dbReference>
<keyword evidence="3" id="KW-1185">Reference proteome</keyword>
<keyword evidence="2" id="KW-0645">Protease</keyword>
<comment type="caution">
    <text evidence="2">The sequence shown here is derived from an EMBL/GenBank/DDBJ whole genome shotgun (WGS) entry which is preliminary data.</text>
</comment>
<protein>
    <submittedName>
        <fullName evidence="2">Transglutaminase-like putative cysteine protease</fullName>
    </submittedName>
</protein>
<sequence>MRLTIRHETTYRFETPAASVIQTLRLWPRGHDGQHVVRWRLDVDRNCRLRAAEDAFGNQAHVFAADGPLDEITVLVEGEVDTQDAAGVVNRAAERFPPALYLRETPLTAHDHEISAFAEEVGSSAGGGELAALHGLLDRLHSEMEFAPGQPDGATTAAEAFRVKRGTAQDLTHVFLTAARGLQIPARCVSGYVRREGGEPQDSPHAWAEAYVPDLGWVGFDPTEGVCPTESHVRVAIGLDCLGAAPVRGSRYGGSGETMTMSVLVQDARASRSYRRS</sequence>
<dbReference type="InterPro" id="IPR013589">
    <property type="entry name" value="Bac_transglu_N"/>
</dbReference>
<dbReference type="GO" id="GO:0006508">
    <property type="term" value="P:proteolysis"/>
    <property type="evidence" value="ECO:0007669"/>
    <property type="project" value="UniProtKB-KW"/>
</dbReference>
<gene>
    <name evidence="2" type="ORF">GGR24_001066</name>
</gene>
<dbReference type="SMART" id="SM00460">
    <property type="entry name" value="TGc"/>
    <property type="match status" value="1"/>
</dbReference>
<dbReference type="GO" id="GO:0008233">
    <property type="term" value="F:peptidase activity"/>
    <property type="evidence" value="ECO:0007669"/>
    <property type="project" value="UniProtKB-KW"/>
</dbReference>
<dbReference type="PANTHER" id="PTHR33490:SF6">
    <property type="entry name" value="SLL1049 PROTEIN"/>
    <property type="match status" value="1"/>
</dbReference>
<dbReference type="Pfam" id="PF01841">
    <property type="entry name" value="Transglut_core"/>
    <property type="match status" value="1"/>
</dbReference>
<accession>A0A7W6D3E0</accession>
<evidence type="ECO:0000313" key="3">
    <source>
        <dbReference type="Proteomes" id="UP000528964"/>
    </source>
</evidence>
<dbReference type="SUPFAM" id="SSF54001">
    <property type="entry name" value="Cysteine proteinases"/>
    <property type="match status" value="1"/>
</dbReference>
<keyword evidence="2" id="KW-0378">Hydrolase</keyword>
<evidence type="ECO:0000259" key="1">
    <source>
        <dbReference type="SMART" id="SM00460"/>
    </source>
</evidence>